<evidence type="ECO:0000256" key="1">
    <source>
        <dbReference type="ARBA" id="ARBA00022490"/>
    </source>
</evidence>
<dbReference type="NCBIfam" id="TIGR00250">
    <property type="entry name" value="RNAse_H_YqgF"/>
    <property type="match status" value="1"/>
</dbReference>
<dbReference type="InterPro" id="IPR012337">
    <property type="entry name" value="RNaseH-like_sf"/>
</dbReference>
<dbReference type="Gene3D" id="3.30.420.140">
    <property type="entry name" value="YqgF/RNase H-like domain"/>
    <property type="match status" value="1"/>
</dbReference>
<dbReference type="InterPro" id="IPR005227">
    <property type="entry name" value="YqgF"/>
</dbReference>
<evidence type="ECO:0000313" key="8">
    <source>
        <dbReference type="Proteomes" id="UP001149009"/>
    </source>
</evidence>
<evidence type="ECO:0000256" key="5">
    <source>
        <dbReference type="HAMAP-Rule" id="MF_00651"/>
    </source>
</evidence>
<dbReference type="GO" id="GO:0004518">
    <property type="term" value="F:nuclease activity"/>
    <property type="evidence" value="ECO:0007669"/>
    <property type="project" value="UniProtKB-KW"/>
</dbReference>
<keyword evidence="4 5" id="KW-0378">Hydrolase</keyword>
<dbReference type="CDD" id="cd16964">
    <property type="entry name" value="YqgF"/>
    <property type="match status" value="1"/>
</dbReference>
<evidence type="ECO:0000256" key="3">
    <source>
        <dbReference type="ARBA" id="ARBA00022722"/>
    </source>
</evidence>
<evidence type="ECO:0000256" key="4">
    <source>
        <dbReference type="ARBA" id="ARBA00022801"/>
    </source>
</evidence>
<dbReference type="SUPFAM" id="SSF53098">
    <property type="entry name" value="Ribonuclease H-like"/>
    <property type="match status" value="1"/>
</dbReference>
<name>A0A9X2X6I4_9HYPH</name>
<comment type="similarity">
    <text evidence="5">Belongs to the YqgF HJR family.</text>
</comment>
<dbReference type="AlphaFoldDB" id="A0A9X2X6I4"/>
<comment type="function">
    <text evidence="5">Could be a nuclease involved in processing of the 5'-end of pre-16S rRNA.</text>
</comment>
<comment type="caution">
    <text evidence="7">The sequence shown here is derived from an EMBL/GenBank/DDBJ whole genome shotgun (WGS) entry which is preliminary data.</text>
</comment>
<reference evidence="7" key="1">
    <citation type="submission" date="2022-08" db="EMBL/GenBank/DDBJ databases">
        <title>Chelativorans sichuanense sp. nov., a paraffin oil-degrading bacterium isolated from a mixture of oil-based drill cuttings and paddy soil.</title>
        <authorList>
            <person name="Yu J."/>
            <person name="Liu H."/>
            <person name="Chen Q."/>
        </authorList>
    </citation>
    <scope>NUCLEOTIDE SEQUENCE</scope>
    <source>
        <strain evidence="7">SCAU 2101</strain>
    </source>
</reference>
<protein>
    <recommendedName>
        <fullName evidence="5">Putative pre-16S rRNA nuclease</fullName>
        <ecNumber evidence="5">3.1.-.-</ecNumber>
    </recommendedName>
</protein>
<comment type="subcellular location">
    <subcellularLocation>
        <location evidence="5">Cytoplasm</location>
    </subcellularLocation>
</comment>
<dbReference type="SMART" id="SM00732">
    <property type="entry name" value="YqgFc"/>
    <property type="match status" value="1"/>
</dbReference>
<sequence length="160" mass="17575">MSVVSIEELEEKRPVGRPLAGIDLGTKTIGVAISDLGLSFAVPRTVIKRSKFSEDAEALLRLLSHENAGGVIVGLPVNMDGTEGPRAQSTRAFVRNLMPKTNLLFAFWDERLSTVAAERMLIEMDVSRKKRAERIDSSAAAFILQGALDRLQALRAHIHR</sequence>
<dbReference type="PANTHER" id="PTHR33317">
    <property type="entry name" value="POLYNUCLEOTIDYL TRANSFERASE, RIBONUCLEASE H-LIKE SUPERFAMILY PROTEIN"/>
    <property type="match status" value="1"/>
</dbReference>
<keyword evidence="1 5" id="KW-0963">Cytoplasm</keyword>
<evidence type="ECO:0000313" key="7">
    <source>
        <dbReference type="EMBL" id="MCT8989424.1"/>
    </source>
</evidence>
<proteinExistence type="inferred from homology"/>
<dbReference type="HAMAP" id="MF_00651">
    <property type="entry name" value="Nuclease_YqgF"/>
    <property type="match status" value="1"/>
</dbReference>
<accession>A0A9X2X6I4</accession>
<dbReference type="Pfam" id="PF03652">
    <property type="entry name" value="RuvX"/>
    <property type="match status" value="1"/>
</dbReference>
<evidence type="ECO:0000259" key="6">
    <source>
        <dbReference type="SMART" id="SM00732"/>
    </source>
</evidence>
<keyword evidence="2 5" id="KW-0690">Ribosome biogenesis</keyword>
<keyword evidence="3 5" id="KW-0540">Nuclease</keyword>
<dbReference type="GO" id="GO:0000967">
    <property type="term" value="P:rRNA 5'-end processing"/>
    <property type="evidence" value="ECO:0007669"/>
    <property type="project" value="UniProtKB-UniRule"/>
</dbReference>
<dbReference type="PANTHER" id="PTHR33317:SF4">
    <property type="entry name" value="POLYNUCLEOTIDYL TRANSFERASE, RIBONUCLEASE H-LIKE SUPERFAMILY PROTEIN"/>
    <property type="match status" value="1"/>
</dbReference>
<organism evidence="7 8">
    <name type="scientific">Chelativorans petroleitrophicus</name>
    <dbReference type="NCBI Taxonomy" id="2975484"/>
    <lineage>
        <taxon>Bacteria</taxon>
        <taxon>Pseudomonadati</taxon>
        <taxon>Pseudomonadota</taxon>
        <taxon>Alphaproteobacteria</taxon>
        <taxon>Hyphomicrobiales</taxon>
        <taxon>Phyllobacteriaceae</taxon>
        <taxon>Chelativorans</taxon>
    </lineage>
</organism>
<dbReference type="EC" id="3.1.-.-" evidence="5"/>
<dbReference type="InterPro" id="IPR037027">
    <property type="entry name" value="YqgF/RNaseH-like_dom_sf"/>
</dbReference>
<dbReference type="InterPro" id="IPR006641">
    <property type="entry name" value="YqgF/RNaseH-like_dom"/>
</dbReference>
<evidence type="ECO:0000256" key="2">
    <source>
        <dbReference type="ARBA" id="ARBA00022517"/>
    </source>
</evidence>
<keyword evidence="8" id="KW-1185">Reference proteome</keyword>
<dbReference type="EMBL" id="JAODNV010000005">
    <property type="protein sequence ID" value="MCT8989424.1"/>
    <property type="molecule type" value="Genomic_DNA"/>
</dbReference>
<feature type="domain" description="YqgF/RNase H-like" evidence="6">
    <location>
        <begin position="17"/>
        <end position="117"/>
    </location>
</feature>
<dbReference type="GO" id="GO:0005829">
    <property type="term" value="C:cytosol"/>
    <property type="evidence" value="ECO:0007669"/>
    <property type="project" value="TreeGrafter"/>
</dbReference>
<gene>
    <name evidence="7" type="primary">ruvX</name>
    <name evidence="7" type="ORF">NYR54_03805</name>
</gene>
<dbReference type="RefSeq" id="WP_261514181.1">
    <property type="nucleotide sequence ID" value="NZ_JAODNV010000005.1"/>
</dbReference>
<dbReference type="GO" id="GO:0016788">
    <property type="term" value="F:hydrolase activity, acting on ester bonds"/>
    <property type="evidence" value="ECO:0007669"/>
    <property type="project" value="UniProtKB-UniRule"/>
</dbReference>
<dbReference type="Proteomes" id="UP001149009">
    <property type="component" value="Unassembled WGS sequence"/>
</dbReference>